<dbReference type="InterPro" id="IPR025751">
    <property type="entry name" value="RsbRD_N_dom"/>
</dbReference>
<dbReference type="Pfam" id="PF13556">
    <property type="entry name" value="HTH_30"/>
    <property type="match status" value="1"/>
</dbReference>
<dbReference type="PANTHER" id="PTHR33744:SF1">
    <property type="entry name" value="DNA-BINDING TRANSCRIPTIONAL ACTIVATOR ADER"/>
    <property type="match status" value="1"/>
</dbReference>
<feature type="domain" description="PucR C-terminal helix-turn-helix" evidence="2">
    <location>
        <begin position="327"/>
        <end position="384"/>
    </location>
</feature>
<comment type="similarity">
    <text evidence="1">Belongs to the CdaR family.</text>
</comment>
<dbReference type="Pfam" id="PF17853">
    <property type="entry name" value="GGDEF_2"/>
    <property type="match status" value="1"/>
</dbReference>
<comment type="caution">
    <text evidence="5">The sequence shown here is derived from an EMBL/GenBank/DDBJ whole genome shotgun (WGS) entry which is preliminary data.</text>
</comment>
<accession>A0ABN3H7Y3</accession>
<dbReference type="InterPro" id="IPR025736">
    <property type="entry name" value="PucR_C-HTH_dom"/>
</dbReference>
<protein>
    <submittedName>
        <fullName evidence="5">Helix-turn-helix domain-containing protein</fullName>
    </submittedName>
</protein>
<evidence type="ECO:0000259" key="4">
    <source>
        <dbReference type="Pfam" id="PF17853"/>
    </source>
</evidence>
<gene>
    <name evidence="5" type="ORF">GCM10009855_08860</name>
</gene>
<name>A0ABN3H7Y3_9ACTN</name>
<dbReference type="Pfam" id="PF14361">
    <property type="entry name" value="RsbRD_N"/>
    <property type="match status" value="1"/>
</dbReference>
<dbReference type="Proteomes" id="UP001501170">
    <property type="component" value="Unassembled WGS sequence"/>
</dbReference>
<dbReference type="RefSeq" id="WP_062365924.1">
    <property type="nucleotide sequence ID" value="NZ_BAAARB010000003.1"/>
</dbReference>
<feature type="domain" description="RsbT co-antagonist protein RsbRD N-terminal" evidence="3">
    <location>
        <begin position="21"/>
        <end position="155"/>
    </location>
</feature>
<dbReference type="PANTHER" id="PTHR33744">
    <property type="entry name" value="CARBOHYDRATE DIACID REGULATOR"/>
    <property type="match status" value="1"/>
</dbReference>
<organism evidence="5 6">
    <name type="scientific">Gordonia cholesterolivorans</name>
    <dbReference type="NCBI Taxonomy" id="559625"/>
    <lineage>
        <taxon>Bacteria</taxon>
        <taxon>Bacillati</taxon>
        <taxon>Actinomycetota</taxon>
        <taxon>Actinomycetes</taxon>
        <taxon>Mycobacteriales</taxon>
        <taxon>Gordoniaceae</taxon>
        <taxon>Gordonia</taxon>
    </lineage>
</organism>
<reference evidence="5 6" key="1">
    <citation type="journal article" date="2019" name="Int. J. Syst. Evol. Microbiol.">
        <title>The Global Catalogue of Microorganisms (GCM) 10K type strain sequencing project: providing services to taxonomists for standard genome sequencing and annotation.</title>
        <authorList>
            <consortium name="The Broad Institute Genomics Platform"/>
            <consortium name="The Broad Institute Genome Sequencing Center for Infectious Disease"/>
            <person name="Wu L."/>
            <person name="Ma J."/>
        </authorList>
    </citation>
    <scope>NUCLEOTIDE SEQUENCE [LARGE SCALE GENOMIC DNA]</scope>
    <source>
        <strain evidence="5 6">JCM 16227</strain>
    </source>
</reference>
<dbReference type="InterPro" id="IPR041522">
    <property type="entry name" value="CdaR_GGDEF"/>
</dbReference>
<dbReference type="EMBL" id="BAAARB010000003">
    <property type="protein sequence ID" value="GAA2371774.1"/>
    <property type="molecule type" value="Genomic_DNA"/>
</dbReference>
<evidence type="ECO:0000313" key="6">
    <source>
        <dbReference type="Proteomes" id="UP001501170"/>
    </source>
</evidence>
<sequence>MNSPTTPRLNSPALLLLSDVDSVAEELAVRITQADRFYVDGGPLAEEELRGACRDNLAEIIRALAGAEPNLKPALAVGRLKAERGVPLAALLHAFRLGGRLIWEQLTALSKGPGDPEVHECATLLWELIDAFSDAAVEAYRDTETLLAHSDAQARYRLIRMLFDDHADGSVRSLGALRTLGVPEDGVFQVVVIIPADPGQALPAPVTSSLRDAGAQTVWDSQADVHIGLLRTASSREAVRAVDRLGQAVAGRIGVSAEFGTPLGIPEALGQARLAARSTPPGTEGLVRFGSDPMAHLLVTASGAARVFTESVLGGVLRLPPPDRDDLLSVLAEWYRCHGAAGDVAEALHCHRNTVRYRLRKVRDLTGRDVTDPVQSAELYAALRSVEVLGIVADE</sequence>
<evidence type="ECO:0000256" key="1">
    <source>
        <dbReference type="ARBA" id="ARBA00006754"/>
    </source>
</evidence>
<dbReference type="InterPro" id="IPR051448">
    <property type="entry name" value="CdaR-like_regulators"/>
</dbReference>
<evidence type="ECO:0000313" key="5">
    <source>
        <dbReference type="EMBL" id="GAA2371774.1"/>
    </source>
</evidence>
<proteinExistence type="inferred from homology"/>
<dbReference type="Gene3D" id="1.10.10.2840">
    <property type="entry name" value="PucR C-terminal helix-turn-helix domain"/>
    <property type="match status" value="1"/>
</dbReference>
<feature type="domain" description="CdaR GGDEF-like" evidence="4">
    <location>
        <begin position="176"/>
        <end position="277"/>
    </location>
</feature>
<keyword evidence="6" id="KW-1185">Reference proteome</keyword>
<evidence type="ECO:0000259" key="3">
    <source>
        <dbReference type="Pfam" id="PF14361"/>
    </source>
</evidence>
<dbReference type="InterPro" id="IPR042070">
    <property type="entry name" value="PucR_C-HTH_sf"/>
</dbReference>
<evidence type="ECO:0000259" key="2">
    <source>
        <dbReference type="Pfam" id="PF13556"/>
    </source>
</evidence>